<protein>
    <submittedName>
        <fullName evidence="1">Uncharacterized protein</fullName>
    </submittedName>
</protein>
<evidence type="ECO:0000313" key="1">
    <source>
        <dbReference type="EMBL" id="MBB4006181.1"/>
    </source>
</evidence>
<evidence type="ECO:0000313" key="2">
    <source>
        <dbReference type="Proteomes" id="UP000544107"/>
    </source>
</evidence>
<comment type="caution">
    <text evidence="1">The sequence shown here is derived from an EMBL/GenBank/DDBJ whole genome shotgun (WGS) entry which is preliminary data.</text>
</comment>
<dbReference type="Proteomes" id="UP000544107">
    <property type="component" value="Unassembled WGS sequence"/>
</dbReference>
<gene>
    <name evidence="1" type="ORF">GGQ71_000417</name>
</gene>
<dbReference type="EMBL" id="JACIED010000001">
    <property type="protein sequence ID" value="MBB4006181.1"/>
    <property type="molecule type" value="Genomic_DNA"/>
</dbReference>
<reference evidence="1 2" key="1">
    <citation type="submission" date="2020-08" db="EMBL/GenBank/DDBJ databases">
        <title>Genomic Encyclopedia of Type Strains, Phase IV (KMG-IV): sequencing the most valuable type-strain genomes for metagenomic binning, comparative biology and taxonomic classification.</title>
        <authorList>
            <person name="Goeker M."/>
        </authorList>
    </citation>
    <scope>NUCLEOTIDE SEQUENCE [LARGE SCALE GENOMIC DNA]</scope>
    <source>
        <strain evidence="1 2">DSM 100021</strain>
    </source>
</reference>
<accession>A0A7W6HJS9</accession>
<sequence>MALLREQLLISRVETGPKDLSFKAAHQ</sequence>
<proteinExistence type="predicted"/>
<name>A0A7W6HJS9_9HYPH</name>
<dbReference type="AlphaFoldDB" id="A0A7W6HJS9"/>
<organism evidence="1 2">
    <name type="scientific">Allorhizobium taibaishanense</name>
    <dbReference type="NCBI Taxonomy" id="887144"/>
    <lineage>
        <taxon>Bacteria</taxon>
        <taxon>Pseudomonadati</taxon>
        <taxon>Pseudomonadota</taxon>
        <taxon>Alphaproteobacteria</taxon>
        <taxon>Hyphomicrobiales</taxon>
        <taxon>Rhizobiaceae</taxon>
        <taxon>Rhizobium/Agrobacterium group</taxon>
        <taxon>Allorhizobium</taxon>
    </lineage>
</organism>